<dbReference type="InterPro" id="IPR003594">
    <property type="entry name" value="HATPase_dom"/>
</dbReference>
<feature type="domain" description="Histidine kinase" evidence="14">
    <location>
        <begin position="266"/>
        <end position="482"/>
    </location>
</feature>
<dbReference type="GO" id="GO:0000155">
    <property type="term" value="F:phosphorelay sensor kinase activity"/>
    <property type="evidence" value="ECO:0007669"/>
    <property type="project" value="InterPro"/>
</dbReference>
<dbReference type="AlphaFoldDB" id="A0A4Y8AIM5"/>
<dbReference type="Gene3D" id="3.30.450.20">
    <property type="entry name" value="PAS domain"/>
    <property type="match status" value="1"/>
</dbReference>
<keyword evidence="11" id="KW-0902">Two-component regulatory system</keyword>
<evidence type="ECO:0000256" key="6">
    <source>
        <dbReference type="ARBA" id="ARBA00022692"/>
    </source>
</evidence>
<dbReference type="CDD" id="cd00075">
    <property type="entry name" value="HATPase"/>
    <property type="match status" value="1"/>
</dbReference>
<dbReference type="PANTHER" id="PTHR42878">
    <property type="entry name" value="TWO-COMPONENT HISTIDINE KINASE"/>
    <property type="match status" value="1"/>
</dbReference>
<comment type="subcellular location">
    <subcellularLocation>
        <location evidence="2">Membrane</location>
        <topology evidence="2">Multi-pass membrane protein</topology>
    </subcellularLocation>
</comment>
<dbReference type="PRINTS" id="PR00344">
    <property type="entry name" value="BCTRLSENSOR"/>
</dbReference>
<keyword evidence="9" id="KW-0067">ATP-binding</keyword>
<keyword evidence="19" id="KW-1185">Reference proteome</keyword>
<dbReference type="SUPFAM" id="SSF55874">
    <property type="entry name" value="ATPase domain of HSP90 chaperone/DNA topoisomerase II/histidine kinase"/>
    <property type="match status" value="1"/>
</dbReference>
<evidence type="ECO:0000313" key="16">
    <source>
        <dbReference type="EMBL" id="MBB3968054.1"/>
    </source>
</evidence>
<dbReference type="CDD" id="cd00130">
    <property type="entry name" value="PAS"/>
    <property type="match status" value="1"/>
</dbReference>
<dbReference type="Gene3D" id="1.10.287.130">
    <property type="match status" value="1"/>
</dbReference>
<dbReference type="GO" id="GO:0030295">
    <property type="term" value="F:protein kinase activator activity"/>
    <property type="evidence" value="ECO:0007669"/>
    <property type="project" value="TreeGrafter"/>
</dbReference>
<evidence type="ECO:0000313" key="19">
    <source>
        <dbReference type="Proteomes" id="UP000583101"/>
    </source>
</evidence>
<evidence type="ECO:0000256" key="3">
    <source>
        <dbReference type="ARBA" id="ARBA00012438"/>
    </source>
</evidence>
<evidence type="ECO:0000256" key="11">
    <source>
        <dbReference type="ARBA" id="ARBA00023012"/>
    </source>
</evidence>
<dbReference type="InterPro" id="IPR036890">
    <property type="entry name" value="HATPase_C_sf"/>
</dbReference>
<evidence type="ECO:0000256" key="12">
    <source>
        <dbReference type="ARBA" id="ARBA00023136"/>
    </source>
</evidence>
<dbReference type="CDD" id="cd00082">
    <property type="entry name" value="HisKA"/>
    <property type="match status" value="1"/>
</dbReference>
<dbReference type="InterPro" id="IPR013655">
    <property type="entry name" value="PAS_fold_3"/>
</dbReference>
<evidence type="ECO:0000256" key="9">
    <source>
        <dbReference type="ARBA" id="ARBA00022840"/>
    </source>
</evidence>
<dbReference type="EMBL" id="SNQG01000001">
    <property type="protein sequence ID" value="TEW68923.1"/>
    <property type="molecule type" value="Genomic_DNA"/>
</dbReference>
<dbReference type="Proteomes" id="UP000297248">
    <property type="component" value="Unassembled WGS sequence"/>
</dbReference>
<dbReference type="EC" id="2.7.13.3" evidence="3"/>
<dbReference type="EMBL" id="JACIEG010000001">
    <property type="protein sequence ID" value="MBB3968054.1"/>
    <property type="molecule type" value="Genomic_DNA"/>
</dbReference>
<gene>
    <name evidence="17" type="ORF">E2R65_01805</name>
    <name evidence="16" type="ORF">GGR35_000640</name>
</gene>
<dbReference type="FunFam" id="3.30.565.10:FF:000006">
    <property type="entry name" value="Sensor histidine kinase WalK"/>
    <property type="match status" value="1"/>
</dbReference>
<dbReference type="GO" id="GO:0007234">
    <property type="term" value="P:osmosensory signaling via phosphorelay pathway"/>
    <property type="evidence" value="ECO:0007669"/>
    <property type="project" value="TreeGrafter"/>
</dbReference>
<dbReference type="SMART" id="SM00388">
    <property type="entry name" value="HisKA"/>
    <property type="match status" value="1"/>
</dbReference>
<dbReference type="SUPFAM" id="SSF47384">
    <property type="entry name" value="Homodimeric domain of signal transducing histidine kinase"/>
    <property type="match status" value="1"/>
</dbReference>
<sequence length="482" mass="54587">MAKLLLFDTLKGYALRYAWNREKISKRPVLLRYVIPVAAALITTWVVMVPLNFFSMYAPFLAYFGVIFFSACYGGSRSALVASIVSAVCVVVFIRHKHQLHGGGIFSLLIVFFLIQALMITALFAVIEVVQKQSRTSEETFRGIVEKSAEGFLMANQDGVMSYVCLSVQQILGYQPHELLGTPITALIHPDEIKAFNIRFLKILLKDGQSMSFLQRLKNKQGEWQWIEGCVNNMLKNPNIRHIVFNYRNVTERINQTKQQEDFVHMAAHELKTPITALRGYLQLMQLYHLKEGRDKDNEMLDRMNKQTDRLLNLIDEMLNVTRIRAGELLYHFGLFDLNETVRDVVDAFKATATTHHISLVTQPIPPVNGDKDRISQVLTNLIGNAIKYAPDGPDIAVKVTTEGPDVVIKVKDHGIGIPKEQQKKIFDRFYRSESLPKNTYQGLGLGLYIAMDIVKKHHGKMGVESDAGKGAEFWFSLPLNG</sequence>
<keyword evidence="6 13" id="KW-0812">Transmembrane</keyword>
<dbReference type="NCBIfam" id="TIGR00229">
    <property type="entry name" value="sensory_box"/>
    <property type="match status" value="1"/>
</dbReference>
<evidence type="ECO:0000256" key="5">
    <source>
        <dbReference type="ARBA" id="ARBA00022679"/>
    </source>
</evidence>
<reference evidence="17 18" key="1">
    <citation type="journal article" date="2016" name="Int. J. Syst. Evol. Microbiol.">
        <title>Proposal of Mucilaginibacter phyllosphaerae sp. nov. isolated from the phyllosphere of Galium album.</title>
        <authorList>
            <person name="Aydogan E.L."/>
            <person name="Busse H.J."/>
            <person name="Moser G."/>
            <person name="Muller C."/>
            <person name="Kampfer P."/>
            <person name="Glaeser S.P."/>
        </authorList>
    </citation>
    <scope>NUCLEOTIDE SEQUENCE [LARGE SCALE GENOMIC DNA]</scope>
    <source>
        <strain evidence="17 18">PP-F2FG21</strain>
    </source>
</reference>
<dbReference type="SMART" id="SM00387">
    <property type="entry name" value="HATPase_c"/>
    <property type="match status" value="1"/>
</dbReference>
<evidence type="ECO:0000256" key="8">
    <source>
        <dbReference type="ARBA" id="ARBA00022777"/>
    </source>
</evidence>
<dbReference type="InterPro" id="IPR050351">
    <property type="entry name" value="BphY/WalK/GraS-like"/>
</dbReference>
<evidence type="ECO:0000256" key="13">
    <source>
        <dbReference type="SAM" id="Phobius"/>
    </source>
</evidence>
<feature type="transmembrane region" description="Helical" evidence="13">
    <location>
        <begin position="60"/>
        <end position="93"/>
    </location>
</feature>
<reference evidence="16 19" key="3">
    <citation type="submission" date="2020-08" db="EMBL/GenBank/DDBJ databases">
        <title>Genomic Encyclopedia of Type Strains, Phase IV (KMG-IV): sequencing the most valuable type-strain genomes for metagenomic binning, comparative biology and taxonomic classification.</title>
        <authorList>
            <person name="Goeker M."/>
        </authorList>
    </citation>
    <scope>NUCLEOTIDE SEQUENCE [LARGE SCALE GENOMIC DNA]</scope>
    <source>
        <strain evidence="16 19">DSM 100995</strain>
    </source>
</reference>
<evidence type="ECO:0000256" key="2">
    <source>
        <dbReference type="ARBA" id="ARBA00004141"/>
    </source>
</evidence>
<dbReference type="InterPro" id="IPR003661">
    <property type="entry name" value="HisK_dim/P_dom"/>
</dbReference>
<comment type="caution">
    <text evidence="17">The sequence shown here is derived from an EMBL/GenBank/DDBJ whole genome shotgun (WGS) entry which is preliminary data.</text>
</comment>
<dbReference type="RefSeq" id="WP_134334762.1">
    <property type="nucleotide sequence ID" value="NZ_BMCZ01000001.1"/>
</dbReference>
<dbReference type="FunFam" id="1.10.287.130:FF:000001">
    <property type="entry name" value="Two-component sensor histidine kinase"/>
    <property type="match status" value="1"/>
</dbReference>
<keyword evidence="10 13" id="KW-1133">Transmembrane helix</keyword>
<evidence type="ECO:0000259" key="14">
    <source>
        <dbReference type="PROSITE" id="PS50109"/>
    </source>
</evidence>
<dbReference type="InterPro" id="IPR004358">
    <property type="entry name" value="Sig_transdc_His_kin-like_C"/>
</dbReference>
<dbReference type="GO" id="GO:0005524">
    <property type="term" value="F:ATP binding"/>
    <property type="evidence" value="ECO:0007669"/>
    <property type="project" value="UniProtKB-KW"/>
</dbReference>
<evidence type="ECO:0000313" key="17">
    <source>
        <dbReference type="EMBL" id="TEW68923.1"/>
    </source>
</evidence>
<keyword evidence="8" id="KW-0418">Kinase</keyword>
<protein>
    <recommendedName>
        <fullName evidence="3">histidine kinase</fullName>
        <ecNumber evidence="3">2.7.13.3</ecNumber>
    </recommendedName>
</protein>
<dbReference type="GO" id="GO:0000156">
    <property type="term" value="F:phosphorelay response regulator activity"/>
    <property type="evidence" value="ECO:0007669"/>
    <property type="project" value="TreeGrafter"/>
</dbReference>
<accession>A0A4Y8AIM5</accession>
<dbReference type="Pfam" id="PF08447">
    <property type="entry name" value="PAS_3"/>
    <property type="match status" value="1"/>
</dbReference>
<dbReference type="PANTHER" id="PTHR42878:SF7">
    <property type="entry name" value="SENSOR HISTIDINE KINASE GLRK"/>
    <property type="match status" value="1"/>
</dbReference>
<dbReference type="Pfam" id="PF02518">
    <property type="entry name" value="HATPase_c"/>
    <property type="match status" value="1"/>
</dbReference>
<dbReference type="PROSITE" id="PS50112">
    <property type="entry name" value="PAS"/>
    <property type="match status" value="1"/>
</dbReference>
<evidence type="ECO:0000256" key="10">
    <source>
        <dbReference type="ARBA" id="ARBA00022989"/>
    </source>
</evidence>
<name>A0A4Y8AIM5_9SPHI</name>
<keyword evidence="7" id="KW-0547">Nucleotide-binding</keyword>
<proteinExistence type="predicted"/>
<evidence type="ECO:0000256" key="1">
    <source>
        <dbReference type="ARBA" id="ARBA00000085"/>
    </source>
</evidence>
<dbReference type="GO" id="GO:0016020">
    <property type="term" value="C:membrane"/>
    <property type="evidence" value="ECO:0007669"/>
    <property type="project" value="UniProtKB-SubCell"/>
</dbReference>
<dbReference type="InterPro" id="IPR000014">
    <property type="entry name" value="PAS"/>
</dbReference>
<feature type="transmembrane region" description="Helical" evidence="13">
    <location>
        <begin position="30"/>
        <end position="54"/>
    </location>
</feature>
<dbReference type="PROSITE" id="PS50109">
    <property type="entry name" value="HIS_KIN"/>
    <property type="match status" value="1"/>
</dbReference>
<keyword evidence="5" id="KW-0808">Transferase</keyword>
<dbReference type="Gene3D" id="3.30.565.10">
    <property type="entry name" value="Histidine kinase-like ATPase, C-terminal domain"/>
    <property type="match status" value="1"/>
</dbReference>
<dbReference type="Proteomes" id="UP000583101">
    <property type="component" value="Unassembled WGS sequence"/>
</dbReference>
<evidence type="ECO:0000256" key="7">
    <source>
        <dbReference type="ARBA" id="ARBA00022741"/>
    </source>
</evidence>
<dbReference type="SMART" id="SM00091">
    <property type="entry name" value="PAS"/>
    <property type="match status" value="1"/>
</dbReference>
<dbReference type="InterPro" id="IPR005467">
    <property type="entry name" value="His_kinase_dom"/>
</dbReference>
<comment type="catalytic activity">
    <reaction evidence="1">
        <text>ATP + protein L-histidine = ADP + protein N-phospho-L-histidine.</text>
        <dbReference type="EC" id="2.7.13.3"/>
    </reaction>
</comment>
<feature type="domain" description="PAS" evidence="15">
    <location>
        <begin position="137"/>
        <end position="208"/>
    </location>
</feature>
<dbReference type="InterPro" id="IPR036097">
    <property type="entry name" value="HisK_dim/P_sf"/>
</dbReference>
<reference evidence="17" key="2">
    <citation type="submission" date="2019-03" db="EMBL/GenBank/DDBJ databases">
        <authorList>
            <person name="Yan Y.-Q."/>
            <person name="Du Z.-J."/>
        </authorList>
    </citation>
    <scope>NUCLEOTIDE SEQUENCE</scope>
    <source>
        <strain evidence="17">PP-F2FG21</strain>
    </source>
</reference>
<evidence type="ECO:0000256" key="4">
    <source>
        <dbReference type="ARBA" id="ARBA00022553"/>
    </source>
</evidence>
<dbReference type="Pfam" id="PF00512">
    <property type="entry name" value="HisKA"/>
    <property type="match status" value="1"/>
</dbReference>
<evidence type="ECO:0000259" key="15">
    <source>
        <dbReference type="PROSITE" id="PS50112"/>
    </source>
</evidence>
<dbReference type="SUPFAM" id="SSF55785">
    <property type="entry name" value="PYP-like sensor domain (PAS domain)"/>
    <property type="match status" value="1"/>
</dbReference>
<organism evidence="17 18">
    <name type="scientific">Mucilaginibacter phyllosphaerae</name>
    <dbReference type="NCBI Taxonomy" id="1812349"/>
    <lineage>
        <taxon>Bacteria</taxon>
        <taxon>Pseudomonadati</taxon>
        <taxon>Bacteroidota</taxon>
        <taxon>Sphingobacteriia</taxon>
        <taxon>Sphingobacteriales</taxon>
        <taxon>Sphingobacteriaceae</taxon>
        <taxon>Mucilaginibacter</taxon>
    </lineage>
</organism>
<keyword evidence="12 13" id="KW-0472">Membrane</keyword>
<feature type="transmembrane region" description="Helical" evidence="13">
    <location>
        <begin position="105"/>
        <end position="127"/>
    </location>
</feature>
<keyword evidence="4" id="KW-0597">Phosphoprotein</keyword>
<dbReference type="OrthoDB" id="9813151at2"/>
<dbReference type="InterPro" id="IPR035965">
    <property type="entry name" value="PAS-like_dom_sf"/>
</dbReference>
<evidence type="ECO:0000313" key="18">
    <source>
        <dbReference type="Proteomes" id="UP000297248"/>
    </source>
</evidence>